<evidence type="ECO:0000256" key="1">
    <source>
        <dbReference type="ARBA" id="ARBA00006315"/>
    </source>
</evidence>
<dbReference type="CDD" id="cd07361">
    <property type="entry name" value="MEMO_like"/>
    <property type="match status" value="1"/>
</dbReference>
<dbReference type="NCBIfam" id="TIGR04336">
    <property type="entry name" value="AmmeMemoSam_B"/>
    <property type="match status" value="1"/>
</dbReference>
<organism evidence="2 3">
    <name type="scientific">Paramicrosporidium saccamoebae</name>
    <dbReference type="NCBI Taxonomy" id="1246581"/>
    <lineage>
        <taxon>Eukaryota</taxon>
        <taxon>Fungi</taxon>
        <taxon>Fungi incertae sedis</taxon>
        <taxon>Cryptomycota</taxon>
        <taxon>Cryptomycota incertae sedis</taxon>
        <taxon>Paramicrosporidium</taxon>
    </lineage>
</organism>
<comment type="similarity">
    <text evidence="1">Belongs to the MEMO1 family.</text>
</comment>
<dbReference type="PANTHER" id="PTHR11060">
    <property type="entry name" value="PROTEIN MEMO1"/>
    <property type="match status" value="1"/>
</dbReference>
<dbReference type="InterPro" id="IPR002737">
    <property type="entry name" value="MEMO1_fam"/>
</dbReference>
<reference evidence="2 3" key="1">
    <citation type="submission" date="2016-10" db="EMBL/GenBank/DDBJ databases">
        <title>The genome of Paramicrosporidium saccamoebae is the missing link in understanding Cryptomycota and Microsporidia evolution.</title>
        <authorList>
            <person name="Quandt C.A."/>
            <person name="Beaudet D."/>
            <person name="Corsaro D."/>
            <person name="Michel R."/>
            <person name="Corradi N."/>
            <person name="James T."/>
        </authorList>
    </citation>
    <scope>NUCLEOTIDE SEQUENCE [LARGE SCALE GENOMIC DNA]</scope>
    <source>
        <strain evidence="2 3">KSL3</strain>
    </source>
</reference>
<evidence type="ECO:0000313" key="3">
    <source>
        <dbReference type="Proteomes" id="UP000240830"/>
    </source>
</evidence>
<accession>A0A2H9TJA1</accession>
<dbReference type="Pfam" id="PF01875">
    <property type="entry name" value="Memo"/>
    <property type="match status" value="1"/>
</dbReference>
<protein>
    <submittedName>
        <fullName evidence="2">Uncharacterized protein</fullName>
    </submittedName>
</protein>
<evidence type="ECO:0000313" key="2">
    <source>
        <dbReference type="EMBL" id="PJF17827.1"/>
    </source>
</evidence>
<dbReference type="EMBL" id="MTSL01000157">
    <property type="protein sequence ID" value="PJF17827.1"/>
    <property type="molecule type" value="Genomic_DNA"/>
</dbReference>
<dbReference type="STRING" id="1246581.A0A2H9TJA1"/>
<dbReference type="AlphaFoldDB" id="A0A2H9TJA1"/>
<dbReference type="PANTHER" id="PTHR11060:SF0">
    <property type="entry name" value="PROTEIN MEMO1"/>
    <property type="match status" value="1"/>
</dbReference>
<proteinExistence type="inferred from homology"/>
<sequence>MGKGKFTLALTRCVRQPTAEAAEDLQSQIRRWLDTATVEACNAKVVIVPHAGYKYSAFTAAHSYKALAQSKQWRRVIVLGPSHRAILPSACVKCPFDVIATPLGPMHVGTLSGPMHTGSPSIDQNEHSLEMQFPFIKFCFPNAHVIPILVGDLGHDREKYAHILAEELLDKDTALVISSDFCHWGNNYSYAPSLGASGTMSGRIQALDMKGMDSIFTGDFRLFGKYLQQTRNTICGRNPIMLGLQIIEQAQIKGEWKLQHYSQSAHIQSYDPNQYSVSYLSAAFCVS</sequence>
<keyword evidence="3" id="KW-1185">Reference proteome</keyword>
<name>A0A2H9TJA1_9FUNG</name>
<gene>
    <name evidence="2" type="ORF">PSACC_02361</name>
</gene>
<dbReference type="Proteomes" id="UP000240830">
    <property type="component" value="Unassembled WGS sequence"/>
</dbReference>
<dbReference type="OrthoDB" id="417112at2759"/>
<dbReference type="Gene3D" id="3.40.830.10">
    <property type="entry name" value="LigB-like"/>
    <property type="match status" value="1"/>
</dbReference>
<comment type="caution">
    <text evidence="2">The sequence shown here is derived from an EMBL/GenBank/DDBJ whole genome shotgun (WGS) entry which is preliminary data.</text>
</comment>